<dbReference type="Pfam" id="PF12295">
    <property type="entry name" value="Symplekin_C"/>
    <property type="match status" value="1"/>
</dbReference>
<feature type="region of interest" description="Disordered" evidence="4">
    <location>
        <begin position="1101"/>
        <end position="1120"/>
    </location>
</feature>
<accession>A0ABR1BB66</accession>
<keyword evidence="3" id="KW-0539">Nucleus</keyword>
<dbReference type="InterPro" id="IPR022075">
    <property type="entry name" value="Symplekin_C"/>
</dbReference>
<feature type="compositionally biased region" description="Basic and acidic residues" evidence="4">
    <location>
        <begin position="333"/>
        <end position="357"/>
    </location>
</feature>
<dbReference type="Gene3D" id="1.25.10.10">
    <property type="entry name" value="Leucine-rich Repeat Variant"/>
    <property type="match status" value="1"/>
</dbReference>
<dbReference type="EMBL" id="JAWJWF010000002">
    <property type="protein sequence ID" value="KAK6638364.1"/>
    <property type="molecule type" value="Genomic_DNA"/>
</dbReference>
<dbReference type="InterPro" id="IPR021850">
    <property type="entry name" value="Symplekin/Pta1"/>
</dbReference>
<organism evidence="7 8">
    <name type="scientific">Polyplax serrata</name>
    <name type="common">Common mouse louse</name>
    <dbReference type="NCBI Taxonomy" id="468196"/>
    <lineage>
        <taxon>Eukaryota</taxon>
        <taxon>Metazoa</taxon>
        <taxon>Ecdysozoa</taxon>
        <taxon>Arthropoda</taxon>
        <taxon>Hexapoda</taxon>
        <taxon>Insecta</taxon>
        <taxon>Pterygota</taxon>
        <taxon>Neoptera</taxon>
        <taxon>Paraneoptera</taxon>
        <taxon>Psocodea</taxon>
        <taxon>Troctomorpha</taxon>
        <taxon>Phthiraptera</taxon>
        <taxon>Anoplura</taxon>
        <taxon>Polyplacidae</taxon>
        <taxon>Polyplax</taxon>
    </lineage>
</organism>
<feature type="compositionally biased region" description="Acidic residues" evidence="4">
    <location>
        <begin position="358"/>
        <end position="368"/>
    </location>
</feature>
<feature type="domain" description="Symplekin/Pta1 N-terminal" evidence="5">
    <location>
        <begin position="113"/>
        <end position="333"/>
    </location>
</feature>
<feature type="compositionally biased region" description="Pro residues" evidence="4">
    <location>
        <begin position="1109"/>
        <end position="1120"/>
    </location>
</feature>
<protein>
    <recommendedName>
        <fullName evidence="9">Symplekin</fullName>
    </recommendedName>
</protein>
<dbReference type="Pfam" id="PF11935">
    <property type="entry name" value="SYMPK_PTA1_N"/>
    <property type="match status" value="1"/>
</dbReference>
<proteinExistence type="predicted"/>
<dbReference type="InterPro" id="IPR032460">
    <property type="entry name" value="Symplekin/Pta1_N"/>
</dbReference>
<comment type="caution">
    <text evidence="7">The sequence shown here is derived from an EMBL/GenBank/DDBJ whole genome shotgun (WGS) entry which is preliminary data.</text>
</comment>
<evidence type="ECO:0000256" key="1">
    <source>
        <dbReference type="ARBA" id="ARBA00004123"/>
    </source>
</evidence>
<keyword evidence="8" id="KW-1185">Reference proteome</keyword>
<feature type="domain" description="Symplekin C-terminal" evidence="6">
    <location>
        <begin position="865"/>
        <end position="1045"/>
    </location>
</feature>
<comment type="subcellular location">
    <subcellularLocation>
        <location evidence="1">Nucleus</location>
    </subcellularLocation>
</comment>
<reference evidence="7 8" key="1">
    <citation type="submission" date="2023-09" db="EMBL/GenBank/DDBJ databases">
        <title>Genomes of two closely related lineages of the louse Polyplax serrata with different host specificities.</title>
        <authorList>
            <person name="Martinu J."/>
            <person name="Tarabai H."/>
            <person name="Stefka J."/>
            <person name="Hypsa V."/>
        </authorList>
    </citation>
    <scope>NUCLEOTIDE SEQUENCE [LARGE SCALE GENOMIC DNA]</scope>
    <source>
        <strain evidence="7">98ZLc_SE</strain>
    </source>
</reference>
<feature type="region of interest" description="Disordered" evidence="4">
    <location>
        <begin position="333"/>
        <end position="374"/>
    </location>
</feature>
<evidence type="ECO:0000313" key="8">
    <source>
        <dbReference type="Proteomes" id="UP001359485"/>
    </source>
</evidence>
<name>A0ABR1BB66_POLSC</name>
<dbReference type="Proteomes" id="UP001359485">
    <property type="component" value="Unassembled WGS sequence"/>
</dbReference>
<sequence>MARDNINSPYYEDNGEGAATYNKIVEWLNEAALSTESSVKVDNLRKVQEIIFNSAQSSLLDNFLHEVLVFQTDRNADVRKLIIGFIEEACKKDPDILPKVVMNINLLLQDNSAQVQKRVIQAAGPIYKVALKWLAKAKSITEEMEAAWKLFGQIKQQIINMIDNDNDGIRTLAVKFLEFIVLLQTYPEVDGLPRESDFSLEDIPFTLKIARRRKLEEEAQELFQLLIKFHGSPHISSVNLMTCMGSLVLIAKLRPQLMGKVVTALESLHINLPPTLSKSQVSSVRKHLKLQLLNLLKLPTSIDFHNNITTLLTDLGATYQEVLKAYPKADDIRKYKQKRSQETSHSDVPMKKMKMDQEFDDNEPETEYGENKRKSENAVDITEKFIAERLTAEFATQLVMLSMAKLPEIMPPHFSSTYTPIAAAGTKGQIRHVARLMATQLTAINLGPGVKLAKKTIKTVIEDDDEEMQYTKTLVPSTTGDVKKVEEKGKTTLVPAGSKQNKLSRLKTLKLQEITKPLKEEVKNSLMVSAFEKILEADKAAVDGGVSATRTKIITFMASTFSPQLRSATLNYIKADIKSRIDLGISWLYEEYSFMQGFNRFPFCLKQDKKPDENYNNLLHTIINDVMFEAKLDLRDREVLLNRLYLEVPLITDDAMDLLKDMCCDEVKAPLGLKLLEDLIVKRPPRQMNLLNALLVHTSHENLIIRSEALTRVVSLYNRKDLSNIIEEYSVFYLGFLKLPLPPDVLFGNDRGRPEKTDAWTEETIKACLYLLMALLPINEKMIHELARVYVATAADVKRTIIRLLEQPVRGMGMNSPELLLLVEQCPKGAETLVTRVIHVLTDKVPPSAELVERVRDLYRSRVSDVRFLIPVLNGLKKEEVIDALPKLIKLNPIVVKEVFNRLLGTHSETTEFTSPITPAELLIALHTIDPSKCELKIVIKATSLCFAERQVYTQETLAVVLQQLMEINPLPTLLMRTVIQSLTIYPRLIGFVMNILQRLILKQVWKQKKVWEGFIKCCQRTKPQSFQVLLQLPAPQLAEVFKECPDIRNPLLDHVMTFTEHQRKHIQKNVMDLLLGNQTVIIDDDSEYVPPPSVPELIVDIKKEPVDPSEPPPPGIISD</sequence>
<dbReference type="PANTHER" id="PTHR15245:SF20">
    <property type="entry name" value="SYMPLEKIN"/>
    <property type="match status" value="1"/>
</dbReference>
<dbReference type="InterPro" id="IPR016024">
    <property type="entry name" value="ARM-type_fold"/>
</dbReference>
<evidence type="ECO:0000313" key="7">
    <source>
        <dbReference type="EMBL" id="KAK6638364.1"/>
    </source>
</evidence>
<dbReference type="PANTHER" id="PTHR15245">
    <property type="entry name" value="SYMPLEKIN-RELATED"/>
    <property type="match status" value="1"/>
</dbReference>
<evidence type="ECO:0000259" key="6">
    <source>
        <dbReference type="Pfam" id="PF12295"/>
    </source>
</evidence>
<evidence type="ECO:0000256" key="4">
    <source>
        <dbReference type="SAM" id="MobiDB-lite"/>
    </source>
</evidence>
<evidence type="ECO:0000256" key="2">
    <source>
        <dbReference type="ARBA" id="ARBA00022664"/>
    </source>
</evidence>
<dbReference type="InterPro" id="IPR011989">
    <property type="entry name" value="ARM-like"/>
</dbReference>
<evidence type="ECO:0000256" key="3">
    <source>
        <dbReference type="ARBA" id="ARBA00023242"/>
    </source>
</evidence>
<keyword evidence="2" id="KW-0507">mRNA processing</keyword>
<evidence type="ECO:0000259" key="5">
    <source>
        <dbReference type="Pfam" id="PF11935"/>
    </source>
</evidence>
<evidence type="ECO:0008006" key="9">
    <source>
        <dbReference type="Google" id="ProtNLM"/>
    </source>
</evidence>
<gene>
    <name evidence="7" type="ORF">RUM44_008793</name>
</gene>
<dbReference type="SUPFAM" id="SSF48371">
    <property type="entry name" value="ARM repeat"/>
    <property type="match status" value="1"/>
</dbReference>